<dbReference type="InterPro" id="IPR010562">
    <property type="entry name" value="Haemolymph_juvenile_hormone-bd"/>
</dbReference>
<dbReference type="PANTHER" id="PTHR11008">
    <property type="entry name" value="PROTEIN TAKEOUT-LIKE PROTEIN"/>
    <property type="match status" value="1"/>
</dbReference>
<feature type="chain" id="PRO_5043773563" evidence="1">
    <location>
        <begin position="20"/>
        <end position="242"/>
    </location>
</feature>
<sequence>MCKVIISALLITIFYSASGAITSNTFKPCKLPNRDCLDNLINILRPLIIGGIPEMEVESSDPMSVEEIVGDVSGFKYKLSNSTWIGYSNCVQTNMTVNEAITKIEYDVNCPSLILSGKYEMSGQIITLPVEGHGDYKIITGKYQLHIASDFMTTKDASGKSHLSLKSLKIKAVALTPTHFDFKNMFNGNQEKSDEFHKFMHENWKEISDSFDSPIFYTCIGKVANNTNRFFQNVPLEDFILL</sequence>
<evidence type="ECO:0000313" key="2">
    <source>
        <dbReference type="EMBL" id="CAH2087559.1"/>
    </source>
</evidence>
<keyword evidence="3" id="KW-1185">Reference proteome</keyword>
<reference evidence="2" key="1">
    <citation type="submission" date="2022-03" db="EMBL/GenBank/DDBJ databases">
        <authorList>
            <person name="Tunstrom K."/>
        </authorList>
    </citation>
    <scope>NUCLEOTIDE SEQUENCE</scope>
</reference>
<dbReference type="GO" id="GO:0005615">
    <property type="term" value="C:extracellular space"/>
    <property type="evidence" value="ECO:0007669"/>
    <property type="project" value="TreeGrafter"/>
</dbReference>
<accession>A0AAU9TIY4</accession>
<dbReference type="Proteomes" id="UP001153954">
    <property type="component" value="Unassembled WGS sequence"/>
</dbReference>
<gene>
    <name evidence="2" type="ORF">EEDITHA_LOCUS3808</name>
</gene>
<evidence type="ECO:0000313" key="3">
    <source>
        <dbReference type="Proteomes" id="UP001153954"/>
    </source>
</evidence>
<dbReference type="AlphaFoldDB" id="A0AAU9TIY4"/>
<keyword evidence="1" id="KW-0732">Signal</keyword>
<dbReference type="EMBL" id="CAKOGL010000006">
    <property type="protein sequence ID" value="CAH2087559.1"/>
    <property type="molecule type" value="Genomic_DNA"/>
</dbReference>
<proteinExistence type="predicted"/>
<organism evidence="2 3">
    <name type="scientific">Euphydryas editha</name>
    <name type="common">Edith's checkerspot</name>
    <dbReference type="NCBI Taxonomy" id="104508"/>
    <lineage>
        <taxon>Eukaryota</taxon>
        <taxon>Metazoa</taxon>
        <taxon>Ecdysozoa</taxon>
        <taxon>Arthropoda</taxon>
        <taxon>Hexapoda</taxon>
        <taxon>Insecta</taxon>
        <taxon>Pterygota</taxon>
        <taxon>Neoptera</taxon>
        <taxon>Endopterygota</taxon>
        <taxon>Lepidoptera</taxon>
        <taxon>Glossata</taxon>
        <taxon>Ditrysia</taxon>
        <taxon>Papilionoidea</taxon>
        <taxon>Nymphalidae</taxon>
        <taxon>Nymphalinae</taxon>
        <taxon>Euphydryas</taxon>
    </lineage>
</organism>
<comment type="caution">
    <text evidence="2">The sequence shown here is derived from an EMBL/GenBank/DDBJ whole genome shotgun (WGS) entry which is preliminary data.</text>
</comment>
<feature type="signal peptide" evidence="1">
    <location>
        <begin position="1"/>
        <end position="19"/>
    </location>
</feature>
<protein>
    <submittedName>
        <fullName evidence="2">Uncharacterized protein</fullName>
    </submittedName>
</protein>
<dbReference type="PANTHER" id="PTHR11008:SF41">
    <property type="entry name" value="RE70318P"/>
    <property type="match status" value="1"/>
</dbReference>
<evidence type="ECO:0000256" key="1">
    <source>
        <dbReference type="SAM" id="SignalP"/>
    </source>
</evidence>
<name>A0AAU9TIY4_EUPED</name>
<dbReference type="InterPro" id="IPR038606">
    <property type="entry name" value="To_sf"/>
</dbReference>
<dbReference type="Gene3D" id="3.15.10.30">
    <property type="entry name" value="Haemolymph juvenile hormone binding protein"/>
    <property type="match status" value="1"/>
</dbReference>
<dbReference type="Pfam" id="PF06585">
    <property type="entry name" value="JHBP"/>
    <property type="match status" value="1"/>
</dbReference>
<dbReference type="SMART" id="SM00700">
    <property type="entry name" value="JHBP"/>
    <property type="match status" value="1"/>
</dbReference>